<keyword evidence="10" id="KW-1185">Reference proteome</keyword>
<feature type="transmembrane region" description="Helical" evidence="6">
    <location>
        <begin position="87"/>
        <end position="106"/>
    </location>
</feature>
<comment type="caution">
    <text evidence="9">The sequence shown here is derived from an EMBL/GenBank/DDBJ whole genome shotgun (WGS) entry which is preliminary data.</text>
</comment>
<feature type="domain" description="VTT" evidence="7">
    <location>
        <begin position="141"/>
        <end position="259"/>
    </location>
</feature>
<accession>A0A5N6L6Y3</accession>
<evidence type="ECO:0000313" key="9">
    <source>
        <dbReference type="EMBL" id="KAC9177468.1"/>
    </source>
</evidence>
<feature type="transmembrane region" description="Helical" evidence="6">
    <location>
        <begin position="152"/>
        <end position="177"/>
    </location>
</feature>
<keyword evidence="3 6" id="KW-0812">Transmembrane</keyword>
<reference evidence="9 10" key="1">
    <citation type="submission" date="2019-05" db="EMBL/GenBank/DDBJ databases">
        <title>Mikania micrantha, genome provides insights into the molecular mechanism of rapid growth.</title>
        <authorList>
            <person name="Liu B."/>
        </authorList>
    </citation>
    <scope>NUCLEOTIDE SEQUENCE [LARGE SCALE GENOMIC DNA]</scope>
    <source>
        <strain evidence="9">NLD-2019</strain>
        <tissue evidence="9">Leaf</tissue>
    </source>
</reference>
<keyword evidence="5 6" id="KW-0472">Membrane</keyword>
<feature type="transmembrane region" description="Helical" evidence="6">
    <location>
        <begin position="237"/>
        <end position="258"/>
    </location>
</feature>
<comment type="subcellular location">
    <subcellularLocation>
        <location evidence="1">Cell membrane</location>
        <topology evidence="1">Multi-pass membrane protein</topology>
    </subcellularLocation>
</comment>
<feature type="transmembrane region" description="Helical" evidence="6">
    <location>
        <begin position="127"/>
        <end position="146"/>
    </location>
</feature>
<dbReference type="Pfam" id="PF13902">
    <property type="entry name" value="R3H-assoc"/>
    <property type="match status" value="1"/>
</dbReference>
<dbReference type="PANTHER" id="PTHR12677">
    <property type="entry name" value="GOLGI APPARATUS MEMBRANE PROTEIN TVP38-RELATED"/>
    <property type="match status" value="1"/>
</dbReference>
<dbReference type="GO" id="GO:0003676">
    <property type="term" value="F:nucleic acid binding"/>
    <property type="evidence" value="ECO:0007669"/>
    <property type="project" value="InterPro"/>
</dbReference>
<evidence type="ECO:0000259" key="8">
    <source>
        <dbReference type="Pfam" id="PF13902"/>
    </source>
</evidence>
<dbReference type="PANTHER" id="PTHR12677:SF24">
    <property type="entry name" value="OS07G0655900 PROTEIN"/>
    <property type="match status" value="1"/>
</dbReference>
<dbReference type="InterPro" id="IPR036867">
    <property type="entry name" value="R3H_dom_sf"/>
</dbReference>
<evidence type="ECO:0000256" key="5">
    <source>
        <dbReference type="ARBA" id="ARBA00023136"/>
    </source>
</evidence>
<keyword evidence="4 6" id="KW-1133">Transmembrane helix</keyword>
<protein>
    <submittedName>
        <fullName evidence="9">Uncharacterized protein</fullName>
    </submittedName>
</protein>
<evidence type="ECO:0000313" key="10">
    <source>
        <dbReference type="Proteomes" id="UP000326396"/>
    </source>
</evidence>
<evidence type="ECO:0000256" key="1">
    <source>
        <dbReference type="ARBA" id="ARBA00004651"/>
    </source>
</evidence>
<evidence type="ECO:0000256" key="2">
    <source>
        <dbReference type="ARBA" id="ARBA00022475"/>
    </source>
</evidence>
<dbReference type="AlphaFoldDB" id="A0A5N6L6Y3"/>
<keyword evidence="2" id="KW-1003">Cell membrane</keyword>
<feature type="domain" description="R3H-associated N-terminal" evidence="8">
    <location>
        <begin position="389"/>
        <end position="508"/>
    </location>
</feature>
<sequence>MCEIGTESPTRVVITSEGSKIVGTIMSSIVISINLANAVGLRARSSLKQDLAGNEDEEDFRPWRRRLLSAMKMKVSFAFTWSSAVRASMFLMLLATFAYACFSLPIEKILKNFLLWIKEELGPWGPLVLAIAYIPLTVFAVPASVLTLGGGYLFGLPVGFVADSIGATLGATAAFLVGKTIGRSYVISKLKKYPKFQAIAIAIQRSGFKIVLLLRFVPLLPFNVLNYLLSVTPVRLWEYMLATWLGMMPITFMFVYIGTTLSDLSDITHGWHEISKTRWVMIMIVYIIKVAKASLEKALAENGEIGCIDLDSPGLPIVVDSALGLHRPLITTVDSTLDDLGGKGARTVEESGEAGSFDGNGRLWTMNLLKKALWYGVKGTDTKSRGLALEKKIEYLESLNDRVSNRRARRWINDRILLELVPRLTGDEIRGLFAPPPWGDEARPSPFCMTNVGEWDKFRNIDMDKEAGVIEALKGSLSKKKNRVDADKIAALTAWHRVDCKTRDAFRRSFLPELVDGYEENIRAFISEADGEEVLVLRVQDPFHRLLLHGVCEFYNLVSITESETKGTKVLKMTKIKKKKAGSIELPTITLCQFLKMAKDGFW</sequence>
<evidence type="ECO:0000256" key="6">
    <source>
        <dbReference type="SAM" id="Phobius"/>
    </source>
</evidence>
<dbReference type="SUPFAM" id="SSF82708">
    <property type="entry name" value="R3H domain"/>
    <property type="match status" value="1"/>
</dbReference>
<dbReference type="EMBL" id="SZYD01002754">
    <property type="protein sequence ID" value="KAC9177468.1"/>
    <property type="molecule type" value="Genomic_DNA"/>
</dbReference>
<dbReference type="InterPro" id="IPR025952">
    <property type="entry name" value="R3H-assoc_dom"/>
</dbReference>
<dbReference type="Proteomes" id="UP000326396">
    <property type="component" value="Unassembled WGS sequence"/>
</dbReference>
<feature type="transmembrane region" description="Helical" evidence="6">
    <location>
        <begin position="21"/>
        <end position="41"/>
    </location>
</feature>
<dbReference type="OrthoDB" id="166803at2759"/>
<evidence type="ECO:0000259" key="7">
    <source>
        <dbReference type="Pfam" id="PF09335"/>
    </source>
</evidence>
<evidence type="ECO:0000256" key="4">
    <source>
        <dbReference type="ARBA" id="ARBA00022989"/>
    </source>
</evidence>
<evidence type="ECO:0000256" key="3">
    <source>
        <dbReference type="ARBA" id="ARBA00022692"/>
    </source>
</evidence>
<dbReference type="GO" id="GO:0005886">
    <property type="term" value="C:plasma membrane"/>
    <property type="evidence" value="ECO:0007669"/>
    <property type="project" value="UniProtKB-SubCell"/>
</dbReference>
<dbReference type="InterPro" id="IPR015414">
    <property type="entry name" value="TMEM64"/>
</dbReference>
<gene>
    <name evidence="9" type="ORF">E3N88_46258</name>
</gene>
<dbReference type="InterPro" id="IPR032816">
    <property type="entry name" value="VTT_dom"/>
</dbReference>
<proteinExistence type="predicted"/>
<dbReference type="Pfam" id="PF09335">
    <property type="entry name" value="VTT_dom"/>
    <property type="match status" value="1"/>
</dbReference>
<organism evidence="9 10">
    <name type="scientific">Mikania micrantha</name>
    <name type="common">bitter vine</name>
    <dbReference type="NCBI Taxonomy" id="192012"/>
    <lineage>
        <taxon>Eukaryota</taxon>
        <taxon>Viridiplantae</taxon>
        <taxon>Streptophyta</taxon>
        <taxon>Embryophyta</taxon>
        <taxon>Tracheophyta</taxon>
        <taxon>Spermatophyta</taxon>
        <taxon>Magnoliopsida</taxon>
        <taxon>eudicotyledons</taxon>
        <taxon>Gunneridae</taxon>
        <taxon>Pentapetalae</taxon>
        <taxon>asterids</taxon>
        <taxon>campanulids</taxon>
        <taxon>Asterales</taxon>
        <taxon>Asteraceae</taxon>
        <taxon>Asteroideae</taxon>
        <taxon>Heliantheae alliance</taxon>
        <taxon>Eupatorieae</taxon>
        <taxon>Mikania</taxon>
    </lineage>
</organism>
<name>A0A5N6L6Y3_9ASTR</name>